<evidence type="ECO:0008006" key="5">
    <source>
        <dbReference type="Google" id="ProtNLM"/>
    </source>
</evidence>
<name>I3EGS5_NEMP3</name>
<dbReference type="VEuPathDB" id="MicrosporidiaDB:NEQG_01112"/>
<dbReference type="AlphaFoldDB" id="I3EGS5"/>
<organism evidence="3 4">
    <name type="scientific">Nematocida parisii (strain ERTm3)</name>
    <name type="common">Nematode killer fungus</name>
    <dbReference type="NCBI Taxonomy" id="935791"/>
    <lineage>
        <taxon>Eukaryota</taxon>
        <taxon>Fungi</taxon>
        <taxon>Fungi incertae sedis</taxon>
        <taxon>Microsporidia</taxon>
        <taxon>Nematocida</taxon>
    </lineage>
</organism>
<feature type="compositionally biased region" description="Acidic residues" evidence="2">
    <location>
        <begin position="306"/>
        <end position="315"/>
    </location>
</feature>
<sequence length="607" mass="69789">MGGLLVIDNGTYECKAGANKDIPSVKFRNQIYRTKGKDGKALYSISVDKNQNTPSTVKSMFDGMVVYNYDVFEGTIKSIMKEVKTGLNTKEKEDIKELVITECFLNPKVFHDMAIESIFNTFSFKKVHIGYDMIYSYEYNIQNNSNMSLDTEGFKREFCDVIISMGYMGVYVIPVDPVIKSILYEESTYMPLGSLAAQYIFCRSISNKYCGTGVKVQKEDVIEHFKDLKVPLDYLEEIEGVVHEGVGNVQILQKPGKEKTAPIRNYPKRKPAEEIRKKTKALVDKEKSEESTETHISDTMTSKEAVEEEAEEVVETAETNSTQKESELMNEEELAKKLKREKLIKGATDHRNKQKILKSLERLSYHIFILEDRYLLINNPGEFMKLRRDRLEYLEKIIKKRTFVRNELKNKKSTHSLALLKKSLEHPDTQSEDNVYLQDIQDASLDDSAILEEIEQIDGFLRENDPEYIKKEENPLDKIRYGYKEKGGININVEFIRTAEALFNPAIVGIEQPGLTESLSNIMHTKDVRNIFITGGFSQINGLKERIQKEIIPLRYMPNDPCIVSALDPVNDAYRGAFLKSEYAKTYTKKEYMEQQAKKKETENNND</sequence>
<dbReference type="HOGENOM" id="CLU_036505_0_0_1"/>
<feature type="region of interest" description="Disordered" evidence="2">
    <location>
        <begin position="282"/>
        <end position="332"/>
    </location>
</feature>
<proteinExistence type="inferred from homology"/>
<dbReference type="InterPro" id="IPR043129">
    <property type="entry name" value="ATPase_NBD"/>
</dbReference>
<dbReference type="Proteomes" id="UP000002872">
    <property type="component" value="Unassembled WGS sequence"/>
</dbReference>
<dbReference type="Gene3D" id="3.30.420.40">
    <property type="match status" value="3"/>
</dbReference>
<dbReference type="Gene3D" id="3.90.640.10">
    <property type="entry name" value="Actin, Chain A, domain 4"/>
    <property type="match status" value="1"/>
</dbReference>
<dbReference type="STRING" id="935791.I3EGS5"/>
<evidence type="ECO:0000256" key="1">
    <source>
        <dbReference type="RuleBase" id="RU000487"/>
    </source>
</evidence>
<evidence type="ECO:0000313" key="3">
    <source>
        <dbReference type="EMBL" id="EIJ88422.1"/>
    </source>
</evidence>
<protein>
    <recommendedName>
        <fullName evidence="5">Actin-related protein 5</fullName>
    </recommendedName>
</protein>
<gene>
    <name evidence="3" type="ORF">NEQG_01112</name>
</gene>
<reference evidence="3" key="1">
    <citation type="submission" date="2011-01" db="EMBL/GenBank/DDBJ databases">
        <title>The Genome Sequence of Nematocida parisii strain ERTm3.</title>
        <authorList>
            <consortium name="The Broad Institute Genome Sequencing Platform"/>
            <consortium name="The Broad Institute Genome Sequencing Center for Infectious Disease"/>
            <person name="Cuomo C."/>
            <person name="Troemel E."/>
            <person name="Young S.K."/>
            <person name="Zeng Q."/>
            <person name="Gargeya S."/>
            <person name="Fitzgerald M."/>
            <person name="Haas B."/>
            <person name="Abouelleil A."/>
            <person name="Alvarado L."/>
            <person name="Arachchi H.M."/>
            <person name="Berlin A."/>
            <person name="Chapman S.B."/>
            <person name="Gearin G."/>
            <person name="Goldberg J."/>
            <person name="Griggs A."/>
            <person name="Gujja S."/>
            <person name="Hansen M."/>
            <person name="Heiman D."/>
            <person name="Howarth C."/>
            <person name="Larimer J."/>
            <person name="Lui A."/>
            <person name="MacDonald P.J.P."/>
            <person name="McCowen C."/>
            <person name="Montmayeur A."/>
            <person name="Murphy C."/>
            <person name="Neiman D."/>
            <person name="Pearson M."/>
            <person name="Priest M."/>
            <person name="Roberts A."/>
            <person name="Saif S."/>
            <person name="Shea T."/>
            <person name="Sisk P."/>
            <person name="Stolte C."/>
            <person name="Sykes S."/>
            <person name="Wortman J."/>
            <person name="Nusbaum C."/>
            <person name="Birren B."/>
        </authorList>
    </citation>
    <scope>NUCLEOTIDE SEQUENCE</scope>
    <source>
        <strain evidence="3">ERTm3</strain>
    </source>
</reference>
<dbReference type="Pfam" id="PF00022">
    <property type="entry name" value="Actin"/>
    <property type="match status" value="1"/>
</dbReference>
<comment type="similarity">
    <text evidence="1">Belongs to the actin family.</text>
</comment>
<dbReference type="OrthoDB" id="7340501at2759"/>
<dbReference type="OMA" id="YPFTEHV"/>
<accession>I3EGS5</accession>
<evidence type="ECO:0000256" key="2">
    <source>
        <dbReference type="SAM" id="MobiDB-lite"/>
    </source>
</evidence>
<dbReference type="EMBL" id="GL870878">
    <property type="protein sequence ID" value="EIJ88422.1"/>
    <property type="molecule type" value="Genomic_DNA"/>
</dbReference>
<dbReference type="PANTHER" id="PTHR11937">
    <property type="entry name" value="ACTIN"/>
    <property type="match status" value="1"/>
</dbReference>
<dbReference type="InterPro" id="IPR004000">
    <property type="entry name" value="Actin"/>
</dbReference>
<feature type="compositionally biased region" description="Basic and acidic residues" evidence="2">
    <location>
        <begin position="282"/>
        <end position="296"/>
    </location>
</feature>
<dbReference type="SMART" id="SM00268">
    <property type="entry name" value="ACTIN"/>
    <property type="match status" value="1"/>
</dbReference>
<dbReference type="SUPFAM" id="SSF53067">
    <property type="entry name" value="Actin-like ATPase domain"/>
    <property type="match status" value="2"/>
</dbReference>
<dbReference type="InParanoid" id="I3EGS5"/>
<keyword evidence="4" id="KW-1185">Reference proteome</keyword>
<evidence type="ECO:0000313" key="4">
    <source>
        <dbReference type="Proteomes" id="UP000002872"/>
    </source>
</evidence>